<dbReference type="InterPro" id="IPR000432">
    <property type="entry name" value="DNA_mismatch_repair_MutS_C"/>
</dbReference>
<feature type="domain" description="DNA mismatch repair proteins mutS family" evidence="5">
    <location>
        <begin position="417"/>
        <end position="594"/>
    </location>
</feature>
<evidence type="ECO:0000256" key="4">
    <source>
        <dbReference type="SAM" id="Phobius"/>
    </source>
</evidence>
<dbReference type="InterPro" id="IPR027417">
    <property type="entry name" value="P-loop_NTPase"/>
</dbReference>
<dbReference type="InterPro" id="IPR036187">
    <property type="entry name" value="DNA_mismatch_repair_MutS_sf"/>
</dbReference>
<dbReference type="SUPFAM" id="SSF52540">
    <property type="entry name" value="P-loop containing nucleoside triphosphate hydrolases"/>
    <property type="match status" value="1"/>
</dbReference>
<evidence type="ECO:0000313" key="6">
    <source>
        <dbReference type="EMBL" id="GAL86455.1"/>
    </source>
</evidence>
<evidence type="ECO:0000256" key="2">
    <source>
        <dbReference type="ARBA" id="ARBA00022840"/>
    </source>
</evidence>
<feature type="transmembrane region" description="Helical" evidence="4">
    <location>
        <begin position="55"/>
        <end position="72"/>
    </location>
</feature>
<keyword evidence="4" id="KW-0812">Transmembrane</keyword>
<dbReference type="PANTHER" id="PTHR11361:SF99">
    <property type="entry name" value="DNA MISMATCH REPAIR PROTEIN"/>
    <property type="match status" value="1"/>
</dbReference>
<keyword evidence="3" id="KW-0238">DNA-binding</keyword>
<name>A0A098LHN3_9BACT</name>
<dbReference type="Gene3D" id="1.10.1420.10">
    <property type="match status" value="1"/>
</dbReference>
<keyword evidence="7" id="KW-1185">Reference proteome</keyword>
<proteinExistence type="predicted"/>
<dbReference type="GO" id="GO:0140664">
    <property type="term" value="F:ATP-dependent DNA damage sensor activity"/>
    <property type="evidence" value="ECO:0007669"/>
    <property type="project" value="InterPro"/>
</dbReference>
<dbReference type="GO" id="GO:0005524">
    <property type="term" value="F:ATP binding"/>
    <property type="evidence" value="ECO:0007669"/>
    <property type="project" value="UniProtKB-KW"/>
</dbReference>
<feature type="transmembrane region" description="Helical" evidence="4">
    <location>
        <begin position="237"/>
        <end position="255"/>
    </location>
</feature>
<feature type="transmembrane region" description="Helical" evidence="4">
    <location>
        <begin position="31"/>
        <end position="49"/>
    </location>
</feature>
<dbReference type="Pfam" id="PF00488">
    <property type="entry name" value="MutS_V"/>
    <property type="match status" value="1"/>
</dbReference>
<comment type="caution">
    <text evidence="6">The sequence shown here is derived from an EMBL/GenBank/DDBJ whole genome shotgun (WGS) entry which is preliminary data.</text>
</comment>
<dbReference type="AlphaFoldDB" id="A0A098LHN3"/>
<dbReference type="InterPro" id="IPR045076">
    <property type="entry name" value="MutS"/>
</dbReference>
<keyword evidence="4" id="KW-0472">Membrane</keyword>
<evidence type="ECO:0000256" key="3">
    <source>
        <dbReference type="ARBA" id="ARBA00023125"/>
    </source>
</evidence>
<dbReference type="SMART" id="SM00534">
    <property type="entry name" value="MUTSac"/>
    <property type="match status" value="1"/>
</dbReference>
<sequence>MNTIPKDVYEKQLKAFIEIKNKIEKDQSLTGTFRLLSAIAFLACLYFMIQDANTFNVFGSAALLFVFIAFVIKSLNLKIKKKFYTTLIDLNQGELNGLKGDHSFFKNGNEYINPSHPYSYDLDLFGDASFFQSINRTCLPESSFRLASILLEPLSNKQSILERQEAISVLKDKVEFRQYFYAHGSEITNEESSQKALLNWLHLKSDIITGFIRITSLTTPFICLALIISSIFVDGLWTYIMLIVAFHWAIYGITIKKVNAYHQIIGKKHNYLSGYQKVLELIRKEDFDNATLKSFKTKAEEAHIAFTSLKKLSGMFDYRLNGLFGPVMNSFFLYDFHCIHALEKWKKEHHEQVSQWLNTCEYLDILNSLAGFAFNNTKFIFPIISEGKPRIYFKSLGHPLIPESKRITNDFELGSSQNLMIVTGANMAGKSTFLRAVGLNALLAQVGCPVCAIHGETSTLDIYSSMRTSDSLKEQTSYFHAELKRLKLIIDLARKGAPLLILIDEMLKGTNSDDKLTGSIAMVEELKDLNCASIIATHDLALGDTELKYPDKICNFCFESLIENNDVTFDYKMRQGKATNKNATFLMKKMGIIR</sequence>
<keyword evidence="4" id="KW-1133">Transmembrane helix</keyword>
<organism evidence="6 7">
    <name type="scientific">Sporocytophaga myxococcoides</name>
    <dbReference type="NCBI Taxonomy" id="153721"/>
    <lineage>
        <taxon>Bacteria</taxon>
        <taxon>Pseudomonadati</taxon>
        <taxon>Bacteroidota</taxon>
        <taxon>Cytophagia</taxon>
        <taxon>Cytophagales</taxon>
        <taxon>Cytophagaceae</taxon>
        <taxon>Sporocytophaga</taxon>
    </lineage>
</organism>
<dbReference type="Proteomes" id="UP000030185">
    <property type="component" value="Unassembled WGS sequence"/>
</dbReference>
<protein>
    <submittedName>
        <fullName evidence="6">DNA mismatch repair protein MutS</fullName>
    </submittedName>
</protein>
<dbReference type="GO" id="GO:0005829">
    <property type="term" value="C:cytosol"/>
    <property type="evidence" value="ECO:0007669"/>
    <property type="project" value="TreeGrafter"/>
</dbReference>
<dbReference type="PANTHER" id="PTHR11361">
    <property type="entry name" value="DNA MISMATCH REPAIR PROTEIN MUTS FAMILY MEMBER"/>
    <property type="match status" value="1"/>
</dbReference>
<feature type="transmembrane region" description="Helical" evidence="4">
    <location>
        <begin position="211"/>
        <end position="231"/>
    </location>
</feature>
<keyword evidence="1" id="KW-0547">Nucleotide-binding</keyword>
<evidence type="ECO:0000256" key="1">
    <source>
        <dbReference type="ARBA" id="ARBA00022741"/>
    </source>
</evidence>
<dbReference type="eggNOG" id="COG0249">
    <property type="taxonomic scope" value="Bacteria"/>
</dbReference>
<dbReference type="STRING" id="153721.MYP_3684"/>
<dbReference type="Gene3D" id="3.40.50.300">
    <property type="entry name" value="P-loop containing nucleotide triphosphate hydrolases"/>
    <property type="match status" value="1"/>
</dbReference>
<accession>A0A098LHN3</accession>
<dbReference type="SUPFAM" id="SSF48334">
    <property type="entry name" value="DNA repair protein MutS, domain III"/>
    <property type="match status" value="1"/>
</dbReference>
<keyword evidence="2" id="KW-0067">ATP-binding</keyword>
<evidence type="ECO:0000259" key="5">
    <source>
        <dbReference type="SMART" id="SM00534"/>
    </source>
</evidence>
<reference evidence="6 7" key="1">
    <citation type="submission" date="2014-09" db="EMBL/GenBank/DDBJ databases">
        <title>Sporocytophaga myxococcoides PG-01 genome sequencing.</title>
        <authorList>
            <person name="Liu L."/>
            <person name="Gao P.J."/>
            <person name="Chen G.J."/>
            <person name="Wang L.S."/>
        </authorList>
    </citation>
    <scope>NUCLEOTIDE SEQUENCE [LARGE SCALE GENOMIC DNA]</scope>
    <source>
        <strain evidence="6 7">PG-01</strain>
    </source>
</reference>
<evidence type="ECO:0000313" key="7">
    <source>
        <dbReference type="Proteomes" id="UP000030185"/>
    </source>
</evidence>
<dbReference type="EMBL" id="BBLT01000008">
    <property type="protein sequence ID" value="GAL86455.1"/>
    <property type="molecule type" value="Genomic_DNA"/>
</dbReference>
<gene>
    <name evidence="6" type="ORF">MYP_3684</name>
</gene>
<dbReference type="GO" id="GO:0030983">
    <property type="term" value="F:mismatched DNA binding"/>
    <property type="evidence" value="ECO:0007669"/>
    <property type="project" value="InterPro"/>
</dbReference>
<dbReference type="GO" id="GO:0006298">
    <property type="term" value="P:mismatch repair"/>
    <property type="evidence" value="ECO:0007669"/>
    <property type="project" value="InterPro"/>
</dbReference>